<dbReference type="InterPro" id="IPR036621">
    <property type="entry name" value="Anticodon-bd_dom_sf"/>
</dbReference>
<dbReference type="InterPro" id="IPR033731">
    <property type="entry name" value="GlyRS-like_core"/>
</dbReference>
<feature type="binding site" evidence="7">
    <location>
        <begin position="297"/>
        <end position="301"/>
    </location>
    <ligand>
        <name>substrate</name>
    </ligand>
</feature>
<feature type="binding site" evidence="7">
    <location>
        <begin position="182"/>
        <end position="187"/>
    </location>
    <ligand>
        <name>ATP</name>
        <dbReference type="ChEBI" id="CHEBI:30616"/>
    </ligand>
</feature>
<dbReference type="InterPro" id="IPR027031">
    <property type="entry name" value="Gly-tRNA_synthase/POLG2"/>
</dbReference>
<name>A0A934K3R8_9BACT</name>
<dbReference type="Pfam" id="PF03129">
    <property type="entry name" value="HGTP_anticodon"/>
    <property type="match status" value="1"/>
</dbReference>
<dbReference type="RefSeq" id="WP_350341459.1">
    <property type="nucleotide sequence ID" value="NZ_JAEKNR010000178.1"/>
</dbReference>
<dbReference type="SUPFAM" id="SSF55681">
    <property type="entry name" value="Class II aaRS and biotin synthetases"/>
    <property type="match status" value="1"/>
</dbReference>
<dbReference type="AlphaFoldDB" id="A0A934K3R8"/>
<protein>
    <recommendedName>
        <fullName evidence="7">Glycine--tRNA ligase</fullName>
        <ecNumber evidence="7">6.1.1.14</ecNumber>
    </recommendedName>
    <alternativeName>
        <fullName evidence="7">Glycyl-tRNA synthetase</fullName>
        <shortName evidence="7">GlyRS</shortName>
    </alternativeName>
</protein>
<sequence length="430" mass="50063">MEKVTALCKRRGFVFQSSEIYGGINAIYDYGPYGVALRRNIRNLWWRRMVELRDDVVGLESSVIMNPAVWTASGHVAGFTDPMVDCLGRCKQRWRADHLSGDRCPNCGGPLSQPRQFNLMFKTFIGPLEEAAAQVYLRPETAQGMFVDFKNVLNSMRVRVPFGIAQQGRSFRNEISPGNFIFRLREFEQMEMEFFVKPGEDERWHGYWIDERYRWYVETLGIRPERLRLRPHDSDELSHYSKATTDVEYLFPFGWGELEGIANRTDYDLRQHQEHSKEDLTYLDPETNERYLPYAIEPAAGVDRIMITALLDAYDEEEVRGETRVVLRFHRDLAPVQVAVMPLSKKDELIAPAREVQALLRPHFRVEYDQTGGNIGRRYRRQDEIGTPFCVTVDFDTLNDAAVTIRERDSMEQERVPIAGLLERLRARFD</sequence>
<keyword evidence="4 7" id="KW-0067">ATP-binding</keyword>
<evidence type="ECO:0000259" key="8">
    <source>
        <dbReference type="PROSITE" id="PS50862"/>
    </source>
</evidence>
<evidence type="ECO:0000256" key="2">
    <source>
        <dbReference type="ARBA" id="ARBA00022598"/>
    </source>
</evidence>
<keyword evidence="2 7" id="KW-0436">Ligase</keyword>
<comment type="subcellular location">
    <subcellularLocation>
        <location evidence="7">Cytoplasm</location>
    </subcellularLocation>
</comment>
<dbReference type="GO" id="GO:0015966">
    <property type="term" value="P:diadenosine tetraphosphate biosynthetic process"/>
    <property type="evidence" value="ECO:0007669"/>
    <property type="project" value="UniProtKB-ARBA"/>
</dbReference>
<feature type="binding site" evidence="7">
    <location>
        <position position="140"/>
    </location>
    <ligand>
        <name>substrate</name>
    </ligand>
</feature>
<feature type="binding site" evidence="7">
    <location>
        <begin position="187"/>
        <end position="191"/>
    </location>
    <ligand>
        <name>substrate</name>
    </ligand>
</feature>
<evidence type="ECO:0000256" key="6">
    <source>
        <dbReference type="ARBA" id="ARBA00023146"/>
    </source>
</evidence>
<dbReference type="GO" id="GO:0004820">
    <property type="term" value="F:glycine-tRNA ligase activity"/>
    <property type="evidence" value="ECO:0007669"/>
    <property type="project" value="UniProtKB-UniRule"/>
</dbReference>
<feature type="binding site" evidence="7">
    <location>
        <position position="95"/>
    </location>
    <ligand>
        <name>substrate</name>
    </ligand>
</feature>
<accession>A0A934K3R8</accession>
<dbReference type="Gene3D" id="3.30.930.10">
    <property type="entry name" value="Bira Bifunctional Protein, Domain 2"/>
    <property type="match status" value="1"/>
</dbReference>
<dbReference type="InterPro" id="IPR022961">
    <property type="entry name" value="Gly_tRNA_ligase_bac"/>
</dbReference>
<keyword evidence="6 7" id="KW-0030">Aminoacyl-tRNA synthetase</keyword>
<keyword evidence="10" id="KW-1185">Reference proteome</keyword>
<dbReference type="GO" id="GO:0070062">
    <property type="term" value="C:extracellular exosome"/>
    <property type="evidence" value="ECO:0007669"/>
    <property type="project" value="UniProtKB-ARBA"/>
</dbReference>
<evidence type="ECO:0000256" key="3">
    <source>
        <dbReference type="ARBA" id="ARBA00022741"/>
    </source>
</evidence>
<reference evidence="9" key="1">
    <citation type="submission" date="2020-10" db="EMBL/GenBank/DDBJ databases">
        <title>Ca. Dormibacterota MAGs.</title>
        <authorList>
            <person name="Montgomery K."/>
        </authorList>
    </citation>
    <scope>NUCLEOTIDE SEQUENCE [LARGE SCALE GENOMIC DNA]</scope>
    <source>
        <strain evidence="9">SC8812_S17_10</strain>
    </source>
</reference>
<feature type="binding site" evidence="7">
    <location>
        <begin position="257"/>
        <end position="258"/>
    </location>
    <ligand>
        <name>ATP</name>
        <dbReference type="ChEBI" id="CHEBI:30616"/>
    </ligand>
</feature>
<dbReference type="GO" id="GO:0005829">
    <property type="term" value="C:cytosol"/>
    <property type="evidence" value="ECO:0007669"/>
    <property type="project" value="UniProtKB-ARBA"/>
</dbReference>
<dbReference type="InterPro" id="IPR002314">
    <property type="entry name" value="aa-tRNA-synt_IIb"/>
</dbReference>
<dbReference type="NCBIfam" id="NF003211">
    <property type="entry name" value="PRK04173.1"/>
    <property type="match status" value="1"/>
</dbReference>
<organism evidence="9 10">
    <name type="scientific">Candidatus Nephthysia bennettiae</name>
    <dbReference type="NCBI Taxonomy" id="3127016"/>
    <lineage>
        <taxon>Bacteria</taxon>
        <taxon>Bacillati</taxon>
        <taxon>Candidatus Dormiibacterota</taxon>
        <taxon>Candidatus Dormibacteria</taxon>
        <taxon>Candidatus Dormibacterales</taxon>
        <taxon>Candidatus Dormibacteraceae</taxon>
        <taxon>Candidatus Nephthysia</taxon>
    </lineage>
</organism>
<dbReference type="Gene3D" id="3.40.50.800">
    <property type="entry name" value="Anticodon-binding domain"/>
    <property type="match status" value="1"/>
</dbReference>
<evidence type="ECO:0000256" key="4">
    <source>
        <dbReference type="ARBA" id="ARBA00022840"/>
    </source>
</evidence>
<dbReference type="SUPFAM" id="SSF52954">
    <property type="entry name" value="Class II aaRS ABD-related"/>
    <property type="match status" value="1"/>
</dbReference>
<dbReference type="InterPro" id="IPR045864">
    <property type="entry name" value="aa-tRNA-synth_II/BPL/LPL"/>
</dbReference>
<dbReference type="Proteomes" id="UP000612893">
    <property type="component" value="Unassembled WGS sequence"/>
</dbReference>
<dbReference type="CDD" id="cd00858">
    <property type="entry name" value="GlyRS_anticodon"/>
    <property type="match status" value="1"/>
</dbReference>
<dbReference type="GO" id="GO:0006426">
    <property type="term" value="P:glycyl-tRNA aminoacylation"/>
    <property type="evidence" value="ECO:0007669"/>
    <property type="project" value="UniProtKB-UniRule"/>
</dbReference>
<keyword evidence="1 7" id="KW-0963">Cytoplasm</keyword>
<dbReference type="PANTHER" id="PTHR10745:SF8">
    <property type="entry name" value="DNA POLYMERASE SUBUNIT GAMMA-2, MITOCHONDRIAL"/>
    <property type="match status" value="1"/>
</dbReference>
<dbReference type="EMBL" id="JAEKNR010000178">
    <property type="protein sequence ID" value="MBJ7599937.1"/>
    <property type="molecule type" value="Genomic_DNA"/>
</dbReference>
<comment type="caution">
    <text evidence="9">The sequence shown here is derived from an EMBL/GenBank/DDBJ whole genome shotgun (WGS) entry which is preliminary data.</text>
</comment>
<keyword evidence="3 7" id="KW-0547">Nucleotide-binding</keyword>
<dbReference type="EC" id="6.1.1.14" evidence="7"/>
<evidence type="ECO:0000256" key="5">
    <source>
        <dbReference type="ARBA" id="ARBA00022917"/>
    </source>
</evidence>
<evidence type="ECO:0000313" key="9">
    <source>
        <dbReference type="EMBL" id="MBJ7599937.1"/>
    </source>
</evidence>
<comment type="function">
    <text evidence="7">Catalyzes the attachment of glycine to tRNA(Gly).</text>
</comment>
<dbReference type="FunFam" id="3.40.50.800:FF:000002">
    <property type="entry name" value="Glycine--tRNA ligase"/>
    <property type="match status" value="1"/>
</dbReference>
<dbReference type="PROSITE" id="PS50862">
    <property type="entry name" value="AA_TRNA_LIGASE_II"/>
    <property type="match status" value="1"/>
</dbReference>
<proteinExistence type="inferred from homology"/>
<dbReference type="InterPro" id="IPR006195">
    <property type="entry name" value="aa-tRNA-synth_II"/>
</dbReference>
<dbReference type="GO" id="GO:0005524">
    <property type="term" value="F:ATP binding"/>
    <property type="evidence" value="ECO:0007669"/>
    <property type="project" value="UniProtKB-UniRule"/>
</dbReference>
<dbReference type="CDD" id="cd00774">
    <property type="entry name" value="GlyRS-like_core"/>
    <property type="match status" value="1"/>
</dbReference>
<dbReference type="GO" id="GO:1990742">
    <property type="term" value="C:microvesicle"/>
    <property type="evidence" value="ECO:0007669"/>
    <property type="project" value="UniProtKB-ARBA"/>
</dbReference>
<feature type="domain" description="Aminoacyl-transfer RNA synthetases class-II family profile" evidence="8">
    <location>
        <begin position="2"/>
        <end position="335"/>
    </location>
</feature>
<dbReference type="HAMAP" id="MF_00253_B">
    <property type="entry name" value="Gly_tRNA_synth_B"/>
    <property type="match status" value="1"/>
</dbReference>
<feature type="binding site" evidence="7">
    <location>
        <begin position="301"/>
        <end position="304"/>
    </location>
    <ligand>
        <name>ATP</name>
        <dbReference type="ChEBI" id="CHEBI:30616"/>
    </ligand>
</feature>
<keyword evidence="5 7" id="KW-0648">Protein biosynthesis</keyword>
<gene>
    <name evidence="7" type="primary">glyQS</name>
    <name evidence="9" type="ORF">JF922_17900</name>
</gene>
<dbReference type="InterPro" id="IPR004154">
    <property type="entry name" value="Anticodon-bd"/>
</dbReference>
<comment type="catalytic activity">
    <reaction evidence="7">
        <text>tRNA(Gly) + glycine + ATP = glycyl-tRNA(Gly) + AMP + diphosphate</text>
        <dbReference type="Rhea" id="RHEA:16013"/>
        <dbReference type="Rhea" id="RHEA-COMP:9664"/>
        <dbReference type="Rhea" id="RHEA-COMP:9683"/>
        <dbReference type="ChEBI" id="CHEBI:30616"/>
        <dbReference type="ChEBI" id="CHEBI:33019"/>
        <dbReference type="ChEBI" id="CHEBI:57305"/>
        <dbReference type="ChEBI" id="CHEBI:78442"/>
        <dbReference type="ChEBI" id="CHEBI:78522"/>
        <dbReference type="ChEBI" id="CHEBI:456215"/>
        <dbReference type="EC" id="6.1.1.14"/>
    </reaction>
</comment>
<dbReference type="PRINTS" id="PR01043">
    <property type="entry name" value="TRNASYNTHGLY"/>
</dbReference>
<comment type="subunit">
    <text evidence="7">Homodimer.</text>
</comment>
<feature type="binding site" evidence="7">
    <location>
        <begin position="172"/>
        <end position="174"/>
    </location>
    <ligand>
        <name>ATP</name>
        <dbReference type="ChEBI" id="CHEBI:30616"/>
    </ligand>
</feature>
<dbReference type="PANTHER" id="PTHR10745">
    <property type="entry name" value="GLYCYL-TRNA SYNTHETASE/DNA POLYMERASE SUBUNIT GAMMA-2"/>
    <property type="match status" value="1"/>
</dbReference>
<dbReference type="GO" id="GO:0004081">
    <property type="term" value="F:bis(5'-nucleosyl)-tetraphosphatase (asymmetrical) activity"/>
    <property type="evidence" value="ECO:0007669"/>
    <property type="project" value="UniProtKB-ARBA"/>
</dbReference>
<dbReference type="Pfam" id="PF00587">
    <property type="entry name" value="tRNA-synt_2b"/>
    <property type="match status" value="1"/>
</dbReference>
<evidence type="ECO:0000256" key="7">
    <source>
        <dbReference type="HAMAP-Rule" id="MF_00253"/>
    </source>
</evidence>
<evidence type="ECO:0000256" key="1">
    <source>
        <dbReference type="ARBA" id="ARBA00022490"/>
    </source>
</evidence>
<comment type="similarity">
    <text evidence="7">Belongs to the class-II aminoacyl-tRNA synthetase family.</text>
</comment>
<evidence type="ECO:0000313" key="10">
    <source>
        <dbReference type="Proteomes" id="UP000612893"/>
    </source>
</evidence>